<gene>
    <name evidence="4" type="ORF">CAUJ_LOCUS5466</name>
</gene>
<keyword evidence="2 3" id="KW-0040">ANK repeat</keyword>
<dbReference type="InterPro" id="IPR002110">
    <property type="entry name" value="Ankyrin_rpt"/>
</dbReference>
<dbReference type="PANTHER" id="PTHR24198">
    <property type="entry name" value="ANKYRIN REPEAT AND PROTEIN KINASE DOMAIN-CONTAINING PROTEIN"/>
    <property type="match status" value="1"/>
</dbReference>
<name>A0A8S1H2H6_9PELO</name>
<keyword evidence="5" id="KW-1185">Reference proteome</keyword>
<comment type="caution">
    <text evidence="4">The sequence shown here is derived from an EMBL/GenBank/DDBJ whole genome shotgun (WGS) entry which is preliminary data.</text>
</comment>
<dbReference type="InterPro" id="IPR036770">
    <property type="entry name" value="Ankyrin_rpt-contain_sf"/>
</dbReference>
<dbReference type="PANTHER" id="PTHR24198:SF165">
    <property type="entry name" value="ANKYRIN REPEAT-CONTAINING PROTEIN-RELATED"/>
    <property type="match status" value="1"/>
</dbReference>
<dbReference type="Gene3D" id="1.25.40.20">
    <property type="entry name" value="Ankyrin repeat-containing domain"/>
    <property type="match status" value="1"/>
</dbReference>
<reference evidence="4" key="1">
    <citation type="submission" date="2020-10" db="EMBL/GenBank/DDBJ databases">
        <authorList>
            <person name="Kikuchi T."/>
        </authorList>
    </citation>
    <scope>NUCLEOTIDE SEQUENCE</scope>
    <source>
        <strain evidence="4">NKZ352</strain>
    </source>
</reference>
<evidence type="ECO:0008006" key="6">
    <source>
        <dbReference type="Google" id="ProtNLM"/>
    </source>
</evidence>
<evidence type="ECO:0000256" key="3">
    <source>
        <dbReference type="PROSITE-ProRule" id="PRU00023"/>
    </source>
</evidence>
<dbReference type="EMBL" id="CAJGYM010000011">
    <property type="protein sequence ID" value="CAD6189547.1"/>
    <property type="molecule type" value="Genomic_DNA"/>
</dbReference>
<evidence type="ECO:0000313" key="5">
    <source>
        <dbReference type="Proteomes" id="UP000835052"/>
    </source>
</evidence>
<keyword evidence="1" id="KW-0677">Repeat</keyword>
<dbReference type="OrthoDB" id="10261302at2759"/>
<feature type="repeat" description="ANK" evidence="3">
    <location>
        <begin position="80"/>
        <end position="112"/>
    </location>
</feature>
<dbReference type="SMART" id="SM00248">
    <property type="entry name" value="ANK"/>
    <property type="match status" value="4"/>
</dbReference>
<evidence type="ECO:0000256" key="1">
    <source>
        <dbReference type="ARBA" id="ARBA00022737"/>
    </source>
</evidence>
<evidence type="ECO:0000256" key="2">
    <source>
        <dbReference type="ARBA" id="ARBA00023043"/>
    </source>
</evidence>
<dbReference type="Pfam" id="PF12796">
    <property type="entry name" value="Ank_2"/>
    <property type="match status" value="1"/>
</dbReference>
<accession>A0A8S1H2H6</accession>
<dbReference type="PROSITE" id="PS50088">
    <property type="entry name" value="ANK_REPEAT"/>
    <property type="match status" value="1"/>
</dbReference>
<sequence>MQEPEVYLPPEPLFAAVVKANFKEVIRLCEAGADVQQRTKRDGERITCLMLADYFYSPILINIFHYLVNRGLSVDATTTSGKTALHFAVEDNNITHVKALAKRKAKVTYDDEGNNPLFMAAIFLRESTVYDFLVEYVEDPKMRKDAIILRSATQCVMRWNQTAFNKLKAAILMEPALNEEDEIPPNGAYHWMREARDLEGIQEMEKKRTTCIYQCLLMRERILGQRNRDVRLKLVRQVGRDRFREQSFWEHNFMFYYVVSVCFEFEPELILTIISKFVAQLRTLVPQLRRGTTPHGETVQFTIMTACTFFNVIIGIMEEGPHAELQVREMRDWARHMAEFAIETICHIHTLGFDFTNEYELRLVRLDLARFIEITLELKVSVFHSLLFILKPELVRVFVDHGANVHAKNVKGRPILSALLRPFAPSSTVKLHYYLSKERWNYVRALLECGARLYIHRKTHSVWETLVLGTPGYEPLIDFSGVPFKLQDFAAVAVEDNWPMDLLEDYMPPYKMPPEVVNNCRRFLGLWKKMSPE</sequence>
<proteinExistence type="predicted"/>
<dbReference type="PROSITE" id="PS50297">
    <property type="entry name" value="ANK_REP_REGION"/>
    <property type="match status" value="1"/>
</dbReference>
<dbReference type="Proteomes" id="UP000835052">
    <property type="component" value="Unassembled WGS sequence"/>
</dbReference>
<protein>
    <recommendedName>
        <fullName evidence="6">ANK_REP_REGION domain-containing protein</fullName>
    </recommendedName>
</protein>
<evidence type="ECO:0000313" key="4">
    <source>
        <dbReference type="EMBL" id="CAD6189547.1"/>
    </source>
</evidence>
<organism evidence="4 5">
    <name type="scientific">Caenorhabditis auriculariae</name>
    <dbReference type="NCBI Taxonomy" id="2777116"/>
    <lineage>
        <taxon>Eukaryota</taxon>
        <taxon>Metazoa</taxon>
        <taxon>Ecdysozoa</taxon>
        <taxon>Nematoda</taxon>
        <taxon>Chromadorea</taxon>
        <taxon>Rhabditida</taxon>
        <taxon>Rhabditina</taxon>
        <taxon>Rhabditomorpha</taxon>
        <taxon>Rhabditoidea</taxon>
        <taxon>Rhabditidae</taxon>
        <taxon>Peloderinae</taxon>
        <taxon>Caenorhabditis</taxon>
    </lineage>
</organism>
<dbReference type="SUPFAM" id="SSF48403">
    <property type="entry name" value="Ankyrin repeat"/>
    <property type="match status" value="1"/>
</dbReference>
<dbReference type="AlphaFoldDB" id="A0A8S1H2H6"/>